<feature type="signal peptide" evidence="3">
    <location>
        <begin position="1"/>
        <end position="20"/>
    </location>
</feature>
<dbReference type="InterPro" id="IPR011050">
    <property type="entry name" value="Pectin_lyase_fold/virulence"/>
</dbReference>
<keyword evidence="4" id="KW-0456">Lyase</keyword>
<keyword evidence="5" id="KW-1185">Reference proteome</keyword>
<evidence type="ECO:0000313" key="4">
    <source>
        <dbReference type="EMBL" id="GGJ21048.1"/>
    </source>
</evidence>
<dbReference type="Gene3D" id="2.160.20.10">
    <property type="entry name" value="Single-stranded right-handed beta-helix, Pectin lyase-like"/>
    <property type="match status" value="1"/>
</dbReference>
<dbReference type="EMBL" id="BMOD01000001">
    <property type="protein sequence ID" value="GGJ21048.1"/>
    <property type="molecule type" value="Genomic_DNA"/>
</dbReference>
<dbReference type="PANTHER" id="PTHR42970">
    <property type="entry name" value="PECTATE LYASE C-RELATED"/>
    <property type="match status" value="1"/>
</dbReference>
<keyword evidence="2" id="KW-0325">Glycoprotein</keyword>
<evidence type="ECO:0000256" key="1">
    <source>
        <dbReference type="ARBA" id="ARBA00022723"/>
    </source>
</evidence>
<dbReference type="PROSITE" id="PS51257">
    <property type="entry name" value="PROKAR_LIPOPROTEIN"/>
    <property type="match status" value="1"/>
</dbReference>
<reference evidence="5" key="1">
    <citation type="journal article" date="2019" name="Int. J. Syst. Evol. Microbiol.">
        <title>The Global Catalogue of Microorganisms (GCM) 10K type strain sequencing project: providing services to taxonomists for standard genome sequencing and annotation.</title>
        <authorList>
            <consortium name="The Broad Institute Genomics Platform"/>
            <consortium name="The Broad Institute Genome Sequencing Center for Infectious Disease"/>
            <person name="Wu L."/>
            <person name="Ma J."/>
        </authorList>
    </citation>
    <scope>NUCLEOTIDE SEQUENCE [LARGE SCALE GENOMIC DNA]</scope>
    <source>
        <strain evidence="5">JCM 14370</strain>
    </source>
</reference>
<comment type="caution">
    <text evidence="4">The sequence shown here is derived from an EMBL/GenBank/DDBJ whole genome shotgun (WGS) entry which is preliminary data.</text>
</comment>
<evidence type="ECO:0000256" key="3">
    <source>
        <dbReference type="SAM" id="SignalP"/>
    </source>
</evidence>
<sequence>MKDGRSLAMMVLLGLLSCSASNSGGSQNFTISTTPGSLTLQQGQSKEVKVNVQRTGGDFPVQVELENAPAGLTAAPLTIPAESQQGTLTFTASNAATPGLSTTALKGTAAGVTNTISFDVTIQGTTPVDPDLKAFPGAEGFGASATGGRGGKVIYVTNLNADGPGSLQAALDESGKRTVVFKVSGLIDTVVSIRRGDVTIAGQTSPGGITLRGLRIENDDSICEADGCPLPSFTPSNFIVQFLRLRPGLTTDDGLRFHRAKNGIVDHVSVGNAQDEAVQVSFTSDVTIQNALIAETLGEHADLGGMLLNYSDPDRGFPLTRISIHHNTFNRIVGRLPELSRENPSADGTTMQLEVSNNLYYDPGFPMWIGNTSQVNSPNEGYTSHPLYYQANFVGNLYYGNSTNLKTGMFTLEGASSPDSGYLPANTPTRIFMQDNHINLYSGVKDFQLVYCCNDFEQAVTDMGMPFAASNPVWAQNVRHDFPAISYTPADQLRNYAVQNAGVFPRDPMDTRLMDFVQKGIFDPAPRSENPKADTIKLPASLPAAPLDTDSDGMPDTWENANGLNSGVADNNGTNLSKAKLGVEGYTNLEVYLSELARQRVQGK</sequence>
<dbReference type="InterPro" id="IPR012334">
    <property type="entry name" value="Pectin_lyas_fold"/>
</dbReference>
<keyword evidence="1" id="KW-0479">Metal-binding</keyword>
<accession>A0ABQ2CU50</accession>
<protein>
    <submittedName>
        <fullName evidence="4">Pectate lyase</fullName>
    </submittedName>
</protein>
<evidence type="ECO:0000313" key="5">
    <source>
        <dbReference type="Proteomes" id="UP000632222"/>
    </source>
</evidence>
<organism evidence="4 5">
    <name type="scientific">Deinococcus roseus</name>
    <dbReference type="NCBI Taxonomy" id="392414"/>
    <lineage>
        <taxon>Bacteria</taxon>
        <taxon>Thermotogati</taxon>
        <taxon>Deinococcota</taxon>
        <taxon>Deinococci</taxon>
        <taxon>Deinococcales</taxon>
        <taxon>Deinococcaceae</taxon>
        <taxon>Deinococcus</taxon>
    </lineage>
</organism>
<evidence type="ECO:0000256" key="2">
    <source>
        <dbReference type="ARBA" id="ARBA00023180"/>
    </source>
</evidence>
<dbReference type="Proteomes" id="UP000632222">
    <property type="component" value="Unassembled WGS sequence"/>
</dbReference>
<dbReference type="GO" id="GO:0016829">
    <property type="term" value="F:lyase activity"/>
    <property type="evidence" value="ECO:0007669"/>
    <property type="project" value="UniProtKB-KW"/>
</dbReference>
<keyword evidence="3" id="KW-0732">Signal</keyword>
<dbReference type="InterPro" id="IPR052063">
    <property type="entry name" value="Polysaccharide_Lyase_1"/>
</dbReference>
<proteinExistence type="predicted"/>
<name>A0ABQ2CU50_9DEIO</name>
<gene>
    <name evidence="4" type="ORF">GCM10008938_04070</name>
</gene>
<dbReference type="PANTHER" id="PTHR42970:SF1">
    <property type="entry name" value="PECTATE LYASE C-RELATED"/>
    <property type="match status" value="1"/>
</dbReference>
<dbReference type="RefSeq" id="WP_188999051.1">
    <property type="nucleotide sequence ID" value="NZ_BMOD01000001.1"/>
</dbReference>
<dbReference type="SUPFAM" id="SSF51126">
    <property type="entry name" value="Pectin lyase-like"/>
    <property type="match status" value="1"/>
</dbReference>
<feature type="chain" id="PRO_5047481207" evidence="3">
    <location>
        <begin position="21"/>
        <end position="604"/>
    </location>
</feature>